<dbReference type="EMBL" id="QWIR01000049">
    <property type="protein sequence ID" value="RMY90693.1"/>
    <property type="molecule type" value="Genomic_DNA"/>
</dbReference>
<feature type="compositionally biased region" description="Polar residues" evidence="1">
    <location>
        <begin position="314"/>
        <end position="329"/>
    </location>
</feature>
<feature type="region of interest" description="Disordered" evidence="1">
    <location>
        <begin position="240"/>
        <end position="265"/>
    </location>
</feature>
<dbReference type="OrthoDB" id="3906617at2759"/>
<organism evidence="2 3">
    <name type="scientific">Hortaea werneckii</name>
    <name type="common">Black yeast</name>
    <name type="synonym">Cladosporium werneckii</name>
    <dbReference type="NCBI Taxonomy" id="91943"/>
    <lineage>
        <taxon>Eukaryota</taxon>
        <taxon>Fungi</taxon>
        <taxon>Dikarya</taxon>
        <taxon>Ascomycota</taxon>
        <taxon>Pezizomycotina</taxon>
        <taxon>Dothideomycetes</taxon>
        <taxon>Dothideomycetidae</taxon>
        <taxon>Mycosphaerellales</taxon>
        <taxon>Teratosphaeriaceae</taxon>
        <taxon>Hortaea</taxon>
    </lineage>
</organism>
<evidence type="ECO:0000256" key="1">
    <source>
        <dbReference type="SAM" id="MobiDB-lite"/>
    </source>
</evidence>
<gene>
    <name evidence="2" type="ORF">D0861_03541</name>
</gene>
<feature type="region of interest" description="Disordered" evidence="1">
    <location>
        <begin position="154"/>
        <end position="174"/>
    </location>
</feature>
<comment type="caution">
    <text evidence="2">The sequence shown here is derived from an EMBL/GenBank/DDBJ whole genome shotgun (WGS) entry which is preliminary data.</text>
</comment>
<sequence length="365" mass="41139">MKDFQEDIEVKLKSSDTGVEYHEKASASECELTKECYISVWPRQKYAFAFDLGAGFDFEGASDLCIGFRIDDGNMRYAKTLKAKTRQHTYEEAHVYADAALIGDVASRTESKVLPFEFMATDGGEDTQRADLGGVYSVSPIKKRLRVNSADACRRNDKSHVSRGPYQPEKFHWTPAKGDSGRELKFIFLYAAALDAEKARAAKVILLCMPSTREGFTGISNQPAWQKSYTFAKTNYFEQGIPPSLPKQPAQLSQTKPTSADPRSSQWISKCFSNNGFQTLFGLQDDCDDDEPMPSKRIRTELQTQETPEKISKEPTSVSESSIHDTTANGAIGLRAQREREKKRAEIRRQLREIELERKLAELED</sequence>
<dbReference type="VEuPathDB" id="FungiDB:BTJ68_01798"/>
<evidence type="ECO:0000313" key="3">
    <source>
        <dbReference type="Proteomes" id="UP000268823"/>
    </source>
</evidence>
<evidence type="ECO:0000313" key="2">
    <source>
        <dbReference type="EMBL" id="RMY90693.1"/>
    </source>
</evidence>
<protein>
    <submittedName>
        <fullName evidence="2">Uncharacterized protein</fullName>
    </submittedName>
</protein>
<dbReference type="Proteomes" id="UP000268823">
    <property type="component" value="Unassembled WGS sequence"/>
</dbReference>
<reference evidence="2 3" key="1">
    <citation type="journal article" date="2018" name="BMC Genomics">
        <title>Genomic evidence for intraspecific hybridization in a clonal and extremely halotolerant yeast.</title>
        <authorList>
            <person name="Gostincar C."/>
            <person name="Stajich J.E."/>
            <person name="Zupancic J."/>
            <person name="Zalar P."/>
            <person name="Gunde-Cimerman N."/>
        </authorList>
    </citation>
    <scope>NUCLEOTIDE SEQUENCE [LARGE SCALE GENOMIC DNA]</scope>
    <source>
        <strain evidence="2 3">EXF-2788</strain>
    </source>
</reference>
<feature type="compositionally biased region" description="Polar residues" evidence="1">
    <location>
        <begin position="250"/>
        <end position="265"/>
    </location>
</feature>
<proteinExistence type="predicted"/>
<dbReference type="AlphaFoldDB" id="A0A3M7FPG1"/>
<feature type="region of interest" description="Disordered" evidence="1">
    <location>
        <begin position="285"/>
        <end position="344"/>
    </location>
</feature>
<name>A0A3M7FPG1_HORWE</name>
<accession>A0A3M7FPG1</accession>